<organism evidence="1 2">
    <name type="scientific">Psychrobacter pasteurii</name>
    <dbReference type="NCBI Taxonomy" id="1945520"/>
    <lineage>
        <taxon>Bacteria</taxon>
        <taxon>Pseudomonadati</taxon>
        <taxon>Pseudomonadota</taxon>
        <taxon>Gammaproteobacteria</taxon>
        <taxon>Moraxellales</taxon>
        <taxon>Moraxellaceae</taxon>
        <taxon>Psychrobacter</taxon>
    </lineage>
</organism>
<sequence>MFNQIELFEIENPCVGVCQSNKKGYCFGCLRSRQERQLWLRMTNEERREVLRLIVGRRKRIEQMRNRQKQQMELDFEQDLEINNLFNDLPET</sequence>
<dbReference type="OrthoDB" id="8911262at2"/>
<gene>
    <name evidence="1" type="ORF">A1019T_02050</name>
</gene>
<keyword evidence="2" id="KW-1185">Reference proteome</keyword>
<evidence type="ECO:0000313" key="1">
    <source>
        <dbReference type="EMBL" id="SJM38062.1"/>
    </source>
</evidence>
<dbReference type="PANTHER" id="PTHR35175">
    <property type="entry name" value="DUF1289 DOMAIN-CONTAINING PROTEIN"/>
    <property type="match status" value="1"/>
</dbReference>
<accession>A0A1R4EHT8</accession>
<dbReference type="Proteomes" id="UP000188169">
    <property type="component" value="Unassembled WGS sequence"/>
</dbReference>
<evidence type="ECO:0008006" key="3">
    <source>
        <dbReference type="Google" id="ProtNLM"/>
    </source>
</evidence>
<dbReference type="EMBL" id="FUGD01000122">
    <property type="protein sequence ID" value="SJM38062.1"/>
    <property type="molecule type" value="Genomic_DNA"/>
</dbReference>
<evidence type="ECO:0000313" key="2">
    <source>
        <dbReference type="Proteomes" id="UP000188169"/>
    </source>
</evidence>
<proteinExistence type="predicted"/>
<dbReference type="InterPro" id="IPR010710">
    <property type="entry name" value="DUF1289"/>
</dbReference>
<reference evidence="2" key="1">
    <citation type="submission" date="2017-02" db="EMBL/GenBank/DDBJ databases">
        <authorList>
            <person name="Mornico D."/>
        </authorList>
    </citation>
    <scope>NUCLEOTIDE SEQUENCE [LARGE SCALE GENOMIC DNA]</scope>
</reference>
<dbReference type="Pfam" id="PF06945">
    <property type="entry name" value="DUF1289"/>
    <property type="match status" value="1"/>
</dbReference>
<dbReference type="RefSeq" id="WP_077449429.1">
    <property type="nucleotide sequence ID" value="NZ_FUGD01000122.1"/>
</dbReference>
<dbReference type="STRING" id="1945520.A1019T_02050"/>
<dbReference type="AlphaFoldDB" id="A0A1R4EHT8"/>
<dbReference type="PANTHER" id="PTHR35175:SF1">
    <property type="entry name" value="OXIDOREDUCTASE"/>
    <property type="match status" value="1"/>
</dbReference>
<name>A0A1R4EHT8_9GAMM</name>
<protein>
    <recommendedName>
        <fullName evidence="3">Fe-S protein</fullName>
    </recommendedName>
</protein>